<comment type="caution">
    <text evidence="2">The sequence shown here is derived from an EMBL/GenBank/DDBJ whole genome shotgun (WGS) entry which is preliminary data.</text>
</comment>
<reference evidence="2" key="1">
    <citation type="submission" date="2021-03" db="EMBL/GenBank/DDBJ databases">
        <title>Draft genome sequence of rust myrtle Austropuccinia psidii MF-1, a brazilian biotype.</title>
        <authorList>
            <person name="Quecine M.C."/>
            <person name="Pachon D.M.R."/>
            <person name="Bonatelli M.L."/>
            <person name="Correr F.H."/>
            <person name="Franceschini L.M."/>
            <person name="Leite T.F."/>
            <person name="Margarido G.R.A."/>
            <person name="Almeida C.A."/>
            <person name="Ferrarezi J.A."/>
            <person name="Labate C.A."/>
        </authorList>
    </citation>
    <scope>NUCLEOTIDE SEQUENCE</scope>
    <source>
        <strain evidence="2">MF-1</strain>
    </source>
</reference>
<feature type="region of interest" description="Disordered" evidence="1">
    <location>
        <begin position="72"/>
        <end position="92"/>
    </location>
</feature>
<evidence type="ECO:0000313" key="3">
    <source>
        <dbReference type="Proteomes" id="UP000765509"/>
    </source>
</evidence>
<keyword evidence="3" id="KW-1185">Reference proteome</keyword>
<name>A0A9Q3C6M9_9BASI</name>
<protein>
    <submittedName>
        <fullName evidence="2">Uncharacterized protein</fullName>
    </submittedName>
</protein>
<dbReference type="Proteomes" id="UP000765509">
    <property type="component" value="Unassembled WGS sequence"/>
</dbReference>
<sequence length="162" mass="18124">MTILQAQEAFSSSILSLKEDLDQLKLTPSPQNTLKVPKVSQVAATKPDQKVKNCCSQSEPLPSILTPKETTNIKSKKTLIPTPPPSAKHHPLQLQGQDFPPHFKGVKDRFFKHIKMLWDIKEKDSLPSLPTQSALSNFYCKFSNVQQIEGVIKDCVCIQLDT</sequence>
<accession>A0A9Q3C6M9</accession>
<evidence type="ECO:0000256" key="1">
    <source>
        <dbReference type="SAM" id="MobiDB-lite"/>
    </source>
</evidence>
<dbReference type="EMBL" id="AVOT02004699">
    <property type="protein sequence ID" value="MBW0477105.1"/>
    <property type="molecule type" value="Genomic_DNA"/>
</dbReference>
<gene>
    <name evidence="2" type="ORF">O181_016820</name>
</gene>
<proteinExistence type="predicted"/>
<evidence type="ECO:0000313" key="2">
    <source>
        <dbReference type="EMBL" id="MBW0477105.1"/>
    </source>
</evidence>
<organism evidence="2 3">
    <name type="scientific">Austropuccinia psidii MF-1</name>
    <dbReference type="NCBI Taxonomy" id="1389203"/>
    <lineage>
        <taxon>Eukaryota</taxon>
        <taxon>Fungi</taxon>
        <taxon>Dikarya</taxon>
        <taxon>Basidiomycota</taxon>
        <taxon>Pucciniomycotina</taxon>
        <taxon>Pucciniomycetes</taxon>
        <taxon>Pucciniales</taxon>
        <taxon>Sphaerophragmiaceae</taxon>
        <taxon>Austropuccinia</taxon>
    </lineage>
</organism>
<dbReference type="AlphaFoldDB" id="A0A9Q3C6M9"/>